<evidence type="ECO:0000313" key="3">
    <source>
        <dbReference type="Proteomes" id="UP000324222"/>
    </source>
</evidence>
<comment type="caution">
    <text evidence="2">The sequence shown here is derived from an EMBL/GenBank/DDBJ whole genome shotgun (WGS) entry which is preliminary data.</text>
</comment>
<protein>
    <submittedName>
        <fullName evidence="2">Uncharacterized protein</fullName>
    </submittedName>
</protein>
<dbReference type="Proteomes" id="UP000324222">
    <property type="component" value="Unassembled WGS sequence"/>
</dbReference>
<reference evidence="2 3" key="1">
    <citation type="submission" date="2019-05" db="EMBL/GenBank/DDBJ databases">
        <title>Another draft genome of Portunus trituberculatus and its Hox gene families provides insights of decapod evolution.</title>
        <authorList>
            <person name="Jeong J.-H."/>
            <person name="Song I."/>
            <person name="Kim S."/>
            <person name="Choi T."/>
            <person name="Kim D."/>
            <person name="Ryu S."/>
            <person name="Kim W."/>
        </authorList>
    </citation>
    <scope>NUCLEOTIDE SEQUENCE [LARGE SCALE GENOMIC DNA]</scope>
    <source>
        <tissue evidence="2">Muscle</tissue>
    </source>
</reference>
<evidence type="ECO:0000256" key="1">
    <source>
        <dbReference type="SAM" id="MobiDB-lite"/>
    </source>
</evidence>
<evidence type="ECO:0000313" key="2">
    <source>
        <dbReference type="EMBL" id="MPC51341.1"/>
    </source>
</evidence>
<feature type="compositionally biased region" description="Gly residues" evidence="1">
    <location>
        <begin position="91"/>
        <end position="103"/>
    </location>
</feature>
<dbReference type="EMBL" id="VSRR010010109">
    <property type="protein sequence ID" value="MPC51341.1"/>
    <property type="molecule type" value="Genomic_DNA"/>
</dbReference>
<gene>
    <name evidence="2" type="ORF">E2C01_045184</name>
</gene>
<name>A0A5B7FV26_PORTR</name>
<organism evidence="2 3">
    <name type="scientific">Portunus trituberculatus</name>
    <name type="common">Swimming crab</name>
    <name type="synonym">Neptunus trituberculatus</name>
    <dbReference type="NCBI Taxonomy" id="210409"/>
    <lineage>
        <taxon>Eukaryota</taxon>
        <taxon>Metazoa</taxon>
        <taxon>Ecdysozoa</taxon>
        <taxon>Arthropoda</taxon>
        <taxon>Crustacea</taxon>
        <taxon>Multicrustacea</taxon>
        <taxon>Malacostraca</taxon>
        <taxon>Eumalacostraca</taxon>
        <taxon>Eucarida</taxon>
        <taxon>Decapoda</taxon>
        <taxon>Pleocyemata</taxon>
        <taxon>Brachyura</taxon>
        <taxon>Eubrachyura</taxon>
        <taxon>Portunoidea</taxon>
        <taxon>Portunidae</taxon>
        <taxon>Portuninae</taxon>
        <taxon>Portunus</taxon>
    </lineage>
</organism>
<proteinExistence type="predicted"/>
<sequence>MYCDDSLGIICGYKDKHRTRGLANNQLKQPLAKASPLLANEINKQQPHPALHGTLTGVCLSARGEAGGGRRSVIPRSGSNSLKFVSHQSSGSGGCGGGGGGGGDGKRGDHGCPASPPSTRNPRFPLLRLLPLTFASLHQSIGVLPSLAWPRSEQRRCRPPDDTGRAWWSKLFTPCESRPQNRHQAAGEPRWGNRRPTLAAHPSRLHRAWGLRTPLPASRPITPFSSGVSSVSGGTYTLPLNADRRLKRRKS</sequence>
<dbReference type="AlphaFoldDB" id="A0A5B7FV26"/>
<feature type="region of interest" description="Disordered" evidence="1">
    <location>
        <begin position="69"/>
        <end position="123"/>
    </location>
</feature>
<feature type="region of interest" description="Disordered" evidence="1">
    <location>
        <begin position="226"/>
        <end position="251"/>
    </location>
</feature>
<feature type="compositionally biased region" description="Polar residues" evidence="1">
    <location>
        <begin position="77"/>
        <end position="90"/>
    </location>
</feature>
<accession>A0A5B7FV26</accession>
<keyword evidence="3" id="KW-1185">Reference proteome</keyword>
<feature type="region of interest" description="Disordered" evidence="1">
    <location>
        <begin position="178"/>
        <end position="199"/>
    </location>
</feature>